<sequence>MDFASDDLIRQVSNTLNGLTNPPITETTVERVLNKVSHAMQTSPWSFAHTSTTPEKRTRKLVQDTLDNDITRNSLHGGLRHARHTFLVICAYAKISLSTSLAEQMLKFVNAKKLDIELYEEERYMQEWKLGLRALSKLSLVDQHALGNNVFDPWLPSPPLFPLVLAAPPSSSPPHNPFDTYPHRNRSHASPLVLATPSHLRPCSLGHRRNHGLQLALPRFANPGWSSPVLSPGPYYDEVGQLQWRQEEMNWKLEGIDQKLDRLAGW</sequence>
<protein>
    <submittedName>
        <fullName evidence="1">Uncharacterized protein</fullName>
    </submittedName>
</protein>
<dbReference type="RefSeq" id="XP_003842862.1">
    <property type="nucleotide sequence ID" value="XM_003842814.1"/>
</dbReference>
<dbReference type="Proteomes" id="UP000002668">
    <property type="component" value="Genome"/>
</dbReference>
<dbReference type="VEuPathDB" id="FungiDB:LEMA_P086220.1"/>
<keyword evidence="2" id="KW-1185">Reference proteome</keyword>
<dbReference type="EMBL" id="FP929135">
    <property type="protein sequence ID" value="CBX99383.1"/>
    <property type="molecule type" value="Genomic_DNA"/>
</dbReference>
<evidence type="ECO:0000313" key="1">
    <source>
        <dbReference type="EMBL" id="CBX99383.1"/>
    </source>
</evidence>
<name>E5A6Y8_LEPMJ</name>
<reference evidence="2" key="1">
    <citation type="journal article" date="2011" name="Nat. Commun.">
        <title>Effector diversification within compartments of the Leptosphaeria maculans genome affected by Repeat-Induced Point mutations.</title>
        <authorList>
            <person name="Rouxel T."/>
            <person name="Grandaubert J."/>
            <person name="Hane J.K."/>
            <person name="Hoede C."/>
            <person name="van de Wouw A.P."/>
            <person name="Couloux A."/>
            <person name="Dominguez V."/>
            <person name="Anthouard V."/>
            <person name="Bally P."/>
            <person name="Bourras S."/>
            <person name="Cozijnsen A.J."/>
            <person name="Ciuffetti L.M."/>
            <person name="Degrave A."/>
            <person name="Dilmaghani A."/>
            <person name="Duret L."/>
            <person name="Fudal I."/>
            <person name="Goodwin S.B."/>
            <person name="Gout L."/>
            <person name="Glaser N."/>
            <person name="Linglin J."/>
            <person name="Kema G.H.J."/>
            <person name="Lapalu N."/>
            <person name="Lawrence C.B."/>
            <person name="May K."/>
            <person name="Meyer M."/>
            <person name="Ollivier B."/>
            <person name="Poulain J."/>
            <person name="Schoch C.L."/>
            <person name="Simon A."/>
            <person name="Spatafora J.W."/>
            <person name="Stachowiak A."/>
            <person name="Turgeon B.G."/>
            <person name="Tyler B.M."/>
            <person name="Vincent D."/>
            <person name="Weissenbach J."/>
            <person name="Amselem J."/>
            <person name="Quesneville H."/>
            <person name="Oliver R.P."/>
            <person name="Wincker P."/>
            <person name="Balesdent M.-H."/>
            <person name="Howlett B.J."/>
        </authorList>
    </citation>
    <scope>NUCLEOTIDE SEQUENCE [LARGE SCALE GENOMIC DNA]</scope>
    <source>
        <strain evidence="2">JN3 / isolate v23.1.3 / race Av1-4-5-6-7-8</strain>
    </source>
</reference>
<evidence type="ECO:0000313" key="2">
    <source>
        <dbReference type="Proteomes" id="UP000002668"/>
    </source>
</evidence>
<dbReference type="GeneID" id="13288937"/>
<dbReference type="OMA" id="NNAYRPK"/>
<dbReference type="HOGENOM" id="CLU_095015_0_0_1"/>
<organism evidence="1 2">
    <name type="scientific">Leptosphaeria maculans (strain JN3 / isolate v23.1.3 / race Av1-4-5-6-7-8)</name>
    <name type="common">Blackleg fungus</name>
    <name type="synonym">Phoma lingam</name>
    <dbReference type="NCBI Taxonomy" id="985895"/>
    <lineage>
        <taxon>Eukaryota</taxon>
        <taxon>Fungi</taxon>
        <taxon>Dikarya</taxon>
        <taxon>Ascomycota</taxon>
        <taxon>Pezizomycotina</taxon>
        <taxon>Dothideomycetes</taxon>
        <taxon>Pleosporomycetidae</taxon>
        <taxon>Pleosporales</taxon>
        <taxon>Pleosporineae</taxon>
        <taxon>Leptosphaeriaceae</taxon>
        <taxon>Plenodomus</taxon>
        <taxon>Plenodomus lingam/Leptosphaeria maculans species complex</taxon>
    </lineage>
</organism>
<dbReference type="OrthoDB" id="3787285at2759"/>
<dbReference type="InParanoid" id="E5A6Y8"/>
<accession>E5A6Y8</accession>
<dbReference type="eggNOG" id="ENOG502RH4F">
    <property type="taxonomic scope" value="Eukaryota"/>
</dbReference>
<proteinExistence type="predicted"/>
<dbReference type="AlphaFoldDB" id="E5A6Y8"/>
<gene>
    <name evidence="1" type="ORF">LEMA_P086220.1</name>
</gene>